<keyword evidence="3" id="KW-0808">Transferase</keyword>
<keyword evidence="2" id="KW-0489">Methyltransferase</keyword>
<dbReference type="Ensembl" id="ENSNMLT00000013598.1">
    <property type="protein sequence ID" value="ENSNMLP00000012020.1"/>
    <property type="gene ID" value="ENSNMLG00000008218.1"/>
</dbReference>
<protein>
    <recommendedName>
        <fullName evidence="1">peptide chain release factor N(5)-glutamine methyltransferase</fullName>
        <ecNumber evidence="1">2.1.1.297</ecNumber>
    </recommendedName>
</protein>
<evidence type="ECO:0000256" key="5">
    <source>
        <dbReference type="ARBA" id="ARBA00048391"/>
    </source>
</evidence>
<dbReference type="InterPro" id="IPR007848">
    <property type="entry name" value="Small_mtfrase_dom"/>
</dbReference>
<feature type="domain" description="Release factor glutamine methyltransferase N-terminal" evidence="7">
    <location>
        <begin position="48"/>
        <end position="116"/>
    </location>
</feature>
<reference evidence="8" key="2">
    <citation type="submission" date="2025-09" db="UniProtKB">
        <authorList>
            <consortium name="Ensembl"/>
        </authorList>
    </citation>
    <scope>IDENTIFICATION</scope>
</reference>
<evidence type="ECO:0000259" key="6">
    <source>
        <dbReference type="Pfam" id="PF05175"/>
    </source>
</evidence>
<dbReference type="InterPro" id="IPR050320">
    <property type="entry name" value="N5-glutamine_MTase"/>
</dbReference>
<dbReference type="NCBIfam" id="TIGR00536">
    <property type="entry name" value="hemK_fam"/>
    <property type="match status" value="1"/>
</dbReference>
<dbReference type="GO" id="GO:0102559">
    <property type="term" value="F:peptide chain release factor N(5)-glutamine methyltransferase activity"/>
    <property type="evidence" value="ECO:0007669"/>
    <property type="project" value="UniProtKB-EC"/>
</dbReference>
<evidence type="ECO:0000256" key="2">
    <source>
        <dbReference type="ARBA" id="ARBA00022603"/>
    </source>
</evidence>
<dbReference type="PANTHER" id="PTHR18895">
    <property type="entry name" value="HEMK METHYLTRANSFERASE"/>
    <property type="match status" value="1"/>
</dbReference>
<evidence type="ECO:0000256" key="1">
    <source>
        <dbReference type="ARBA" id="ARBA00012771"/>
    </source>
</evidence>
<dbReference type="GO" id="GO:0005739">
    <property type="term" value="C:mitochondrion"/>
    <property type="evidence" value="ECO:0007669"/>
    <property type="project" value="TreeGrafter"/>
</dbReference>
<accession>A0A8C6T2R5</accession>
<dbReference type="AlphaFoldDB" id="A0A8C6T2R5"/>
<dbReference type="PANTHER" id="PTHR18895:SF74">
    <property type="entry name" value="MTRF1L RELEASE FACTOR GLUTAMINE METHYLTRANSFERASE"/>
    <property type="match status" value="1"/>
</dbReference>
<proteinExistence type="predicted"/>
<dbReference type="PROSITE" id="PS00092">
    <property type="entry name" value="N6_MTASE"/>
    <property type="match status" value="1"/>
</dbReference>
<evidence type="ECO:0000313" key="9">
    <source>
        <dbReference type="Proteomes" id="UP000694523"/>
    </source>
</evidence>
<dbReference type="Pfam" id="PF17827">
    <property type="entry name" value="PrmC_N"/>
    <property type="match status" value="1"/>
</dbReference>
<dbReference type="Gene3D" id="3.40.50.150">
    <property type="entry name" value="Vaccinia Virus protein VP39"/>
    <property type="match status" value="1"/>
</dbReference>
<dbReference type="EC" id="2.1.1.297" evidence="1"/>
<dbReference type="GO" id="GO:0032259">
    <property type="term" value="P:methylation"/>
    <property type="evidence" value="ECO:0007669"/>
    <property type="project" value="UniProtKB-KW"/>
</dbReference>
<feature type="domain" description="Methyltransferase small" evidence="6">
    <location>
        <begin position="144"/>
        <end position="243"/>
    </location>
</feature>
<dbReference type="GO" id="GO:0003676">
    <property type="term" value="F:nucleic acid binding"/>
    <property type="evidence" value="ECO:0007669"/>
    <property type="project" value="InterPro"/>
</dbReference>
<dbReference type="InterPro" id="IPR002052">
    <property type="entry name" value="DNA_methylase_N6_adenine_CS"/>
</dbReference>
<dbReference type="InterPro" id="IPR040758">
    <property type="entry name" value="PrmC_N"/>
</dbReference>
<evidence type="ECO:0000256" key="4">
    <source>
        <dbReference type="ARBA" id="ARBA00022691"/>
    </source>
</evidence>
<dbReference type="SUPFAM" id="SSF53335">
    <property type="entry name" value="S-adenosyl-L-methionine-dependent methyltransferases"/>
    <property type="match status" value="1"/>
</dbReference>
<evidence type="ECO:0000256" key="3">
    <source>
        <dbReference type="ARBA" id="ARBA00022679"/>
    </source>
</evidence>
<keyword evidence="4" id="KW-0949">S-adenosyl-L-methionine</keyword>
<reference evidence="8" key="1">
    <citation type="submission" date="2025-08" db="UniProtKB">
        <authorList>
            <consortium name="Ensembl"/>
        </authorList>
    </citation>
    <scope>IDENTIFICATION</scope>
</reference>
<organism evidence="8 9">
    <name type="scientific">Neogobius melanostomus</name>
    <name type="common">round goby</name>
    <dbReference type="NCBI Taxonomy" id="47308"/>
    <lineage>
        <taxon>Eukaryota</taxon>
        <taxon>Metazoa</taxon>
        <taxon>Chordata</taxon>
        <taxon>Craniata</taxon>
        <taxon>Vertebrata</taxon>
        <taxon>Euteleostomi</taxon>
        <taxon>Actinopterygii</taxon>
        <taxon>Neopterygii</taxon>
        <taxon>Teleostei</taxon>
        <taxon>Neoteleostei</taxon>
        <taxon>Acanthomorphata</taxon>
        <taxon>Gobiaria</taxon>
        <taxon>Gobiiformes</taxon>
        <taxon>Gobioidei</taxon>
        <taxon>Gobiidae</taxon>
        <taxon>Benthophilinae</taxon>
        <taxon>Neogobiini</taxon>
        <taxon>Neogobius</taxon>
    </lineage>
</organism>
<evidence type="ECO:0000259" key="7">
    <source>
        <dbReference type="Pfam" id="PF17827"/>
    </source>
</evidence>
<dbReference type="Proteomes" id="UP000694523">
    <property type="component" value="Unplaced"/>
</dbReference>
<dbReference type="Gene3D" id="1.10.8.10">
    <property type="entry name" value="DNA helicase RuvA subunit, C-terminal domain"/>
    <property type="match status" value="1"/>
</dbReference>
<comment type="catalytic activity">
    <reaction evidence="5">
        <text>L-glutaminyl-[peptide chain release factor] + S-adenosyl-L-methionine = N(5)-methyl-L-glutaminyl-[peptide chain release factor] + S-adenosyl-L-homocysteine + H(+)</text>
        <dbReference type="Rhea" id="RHEA:42896"/>
        <dbReference type="Rhea" id="RHEA-COMP:10271"/>
        <dbReference type="Rhea" id="RHEA-COMP:10272"/>
        <dbReference type="ChEBI" id="CHEBI:15378"/>
        <dbReference type="ChEBI" id="CHEBI:30011"/>
        <dbReference type="ChEBI" id="CHEBI:57856"/>
        <dbReference type="ChEBI" id="CHEBI:59789"/>
        <dbReference type="ChEBI" id="CHEBI:61891"/>
        <dbReference type="EC" id="2.1.1.297"/>
    </reaction>
</comment>
<sequence>MWGRTLIERFTVGCRKSKSQGIRVPYVVRACSGPALPVDRLTPLQAATLWRQHFQEEGVSEPDHSSQYIIAHVLGAKTFESVKKEALSEFLSPEKTEQIWNLCAKRLSRMPVQYVIEEWDFRDITLKMRPPVFIPRPETEELVEIVLSDLQKKSGPLCMVEVGCGSGAISLSLLKGLPQLKAVALDQSENAVNLTKENALRLGLENRLEIYHFDILKDAATVLSHCSGVSAMVSNPPYLYTEDMSSLQPEILCYEDPAALDGGADGLALIKQVLILASQILLNHGRLYLEVDPRHPPLIQRWAESHLEELQYVVTKQDFNNRPRFCILQKEETNEDHK</sequence>
<dbReference type="InterPro" id="IPR029063">
    <property type="entry name" value="SAM-dependent_MTases_sf"/>
</dbReference>
<dbReference type="Pfam" id="PF05175">
    <property type="entry name" value="MTS"/>
    <property type="match status" value="1"/>
</dbReference>
<dbReference type="InterPro" id="IPR004556">
    <property type="entry name" value="HemK-like"/>
</dbReference>
<keyword evidence="9" id="KW-1185">Reference proteome</keyword>
<evidence type="ECO:0000313" key="8">
    <source>
        <dbReference type="Ensembl" id="ENSNMLP00000012020.1"/>
    </source>
</evidence>
<name>A0A8C6T2R5_9GOBI</name>
<dbReference type="CDD" id="cd02440">
    <property type="entry name" value="AdoMet_MTases"/>
    <property type="match status" value="1"/>
</dbReference>